<evidence type="ECO:0000256" key="5">
    <source>
        <dbReference type="ARBA" id="ARBA00023163"/>
    </source>
</evidence>
<dbReference type="GO" id="GO:0006325">
    <property type="term" value="P:chromatin organization"/>
    <property type="evidence" value="ECO:0007669"/>
    <property type="project" value="UniProtKB-KW"/>
</dbReference>
<dbReference type="Pfam" id="PF07904">
    <property type="entry name" value="Eaf7"/>
    <property type="match status" value="1"/>
</dbReference>
<feature type="compositionally biased region" description="Acidic residues" evidence="7">
    <location>
        <begin position="179"/>
        <end position="220"/>
    </location>
</feature>
<evidence type="ECO:0000313" key="8">
    <source>
        <dbReference type="EMBL" id="ODO07711.1"/>
    </source>
</evidence>
<comment type="caution">
    <text evidence="8">The sequence shown here is derived from an EMBL/GenBank/DDBJ whole genome shotgun (WGS) entry which is preliminary data.</text>
</comment>
<evidence type="ECO:0000256" key="1">
    <source>
        <dbReference type="ARBA" id="ARBA00004123"/>
    </source>
</evidence>
<evidence type="ECO:0000256" key="7">
    <source>
        <dbReference type="SAM" id="MobiDB-lite"/>
    </source>
</evidence>
<dbReference type="PANTHER" id="PTHR13581:SF5">
    <property type="entry name" value="MRG_MORF4L-BINDING PROTEIN"/>
    <property type="match status" value="1"/>
</dbReference>
<accession>A0A1E3K3S5</accession>
<feature type="compositionally biased region" description="Low complexity" evidence="7">
    <location>
        <begin position="123"/>
        <end position="135"/>
    </location>
</feature>
<dbReference type="Proteomes" id="UP000095149">
    <property type="component" value="Unassembled WGS sequence"/>
</dbReference>
<sequence>MTSEPAMAHQHAPTELEIALGIRHGSEAHTRSYVNTVSREIALLGCLGEARPLGRHKHFLIIRLQGAIHRRLGIWLTVDSLWERLDDLYDLESLDELASEASNSLPPSPISLSPRDPSPTRFSSNSPLSDISSPSHPAPQGKNRKVPISKSARVLNSRHFKHVFDLPYFRIKQRHESEEGTTDEEEEEKDGEADGKEDDSEEESDDGLFEFELDGQDEMAWEGIIYPRAIAPDGTDEPWGGVFSDENVSSPSEDGEEDAGRNGVSRSRTTGPTKRRRGSTVSIAERNKRKNRDSLAIEEEEEEEEEEELERPSRERGKTAEKGRSKRRR</sequence>
<name>A0A1E3K3S5_9TREE</name>
<feature type="compositionally biased region" description="Low complexity" evidence="7">
    <location>
        <begin position="100"/>
        <end position="115"/>
    </location>
</feature>
<comment type="subcellular location">
    <subcellularLocation>
        <location evidence="1">Nucleus</location>
    </subcellularLocation>
</comment>
<feature type="region of interest" description="Disordered" evidence="7">
    <location>
        <begin position="100"/>
        <end position="148"/>
    </location>
</feature>
<evidence type="ECO:0008006" key="10">
    <source>
        <dbReference type="Google" id="ProtNLM"/>
    </source>
</evidence>
<proteinExistence type="inferred from homology"/>
<organism evidence="8 9">
    <name type="scientific">Cryptococcus amylolentus CBS 6273</name>
    <dbReference type="NCBI Taxonomy" id="1296118"/>
    <lineage>
        <taxon>Eukaryota</taxon>
        <taxon>Fungi</taxon>
        <taxon>Dikarya</taxon>
        <taxon>Basidiomycota</taxon>
        <taxon>Agaricomycotina</taxon>
        <taxon>Tremellomycetes</taxon>
        <taxon>Tremellales</taxon>
        <taxon>Cryptococcaceae</taxon>
        <taxon>Cryptococcus</taxon>
    </lineage>
</organism>
<reference evidence="8 9" key="1">
    <citation type="submission" date="2016-06" db="EMBL/GenBank/DDBJ databases">
        <title>Evolution of pathogenesis and genome organization in the Tremellales.</title>
        <authorList>
            <person name="Cuomo C."/>
            <person name="Litvintseva A."/>
            <person name="Heitman J."/>
            <person name="Chen Y."/>
            <person name="Sun S."/>
            <person name="Springer D."/>
            <person name="Dromer F."/>
            <person name="Young S."/>
            <person name="Zeng Q."/>
            <person name="Chapman S."/>
            <person name="Gujja S."/>
            <person name="Saif S."/>
            <person name="Birren B."/>
        </authorList>
    </citation>
    <scope>NUCLEOTIDE SEQUENCE [LARGE SCALE GENOMIC DNA]</scope>
    <source>
        <strain evidence="8 9">CBS 6273</strain>
    </source>
</reference>
<feature type="region of interest" description="Disordered" evidence="7">
    <location>
        <begin position="174"/>
        <end position="329"/>
    </location>
</feature>
<dbReference type="AlphaFoldDB" id="A0A1E3K3S5"/>
<evidence type="ECO:0000256" key="6">
    <source>
        <dbReference type="ARBA" id="ARBA00023242"/>
    </source>
</evidence>
<protein>
    <recommendedName>
        <fullName evidence="10">Chromatin modification-related protein EAF7</fullName>
    </recommendedName>
</protein>
<gene>
    <name evidence="8" type="ORF">I350_03284</name>
</gene>
<dbReference type="GO" id="GO:0035267">
    <property type="term" value="C:NuA4 histone acetyltransferase complex"/>
    <property type="evidence" value="ECO:0007669"/>
    <property type="project" value="TreeGrafter"/>
</dbReference>
<dbReference type="GO" id="GO:0006357">
    <property type="term" value="P:regulation of transcription by RNA polymerase II"/>
    <property type="evidence" value="ECO:0007669"/>
    <property type="project" value="TreeGrafter"/>
</dbReference>
<feature type="compositionally biased region" description="Acidic residues" evidence="7">
    <location>
        <begin position="296"/>
        <end position="309"/>
    </location>
</feature>
<dbReference type="InterPro" id="IPR012423">
    <property type="entry name" value="Eaf7/MRGBP"/>
</dbReference>
<feature type="compositionally biased region" description="Basic and acidic residues" evidence="7">
    <location>
        <begin position="310"/>
        <end position="323"/>
    </location>
</feature>
<evidence type="ECO:0000256" key="2">
    <source>
        <dbReference type="ARBA" id="ARBA00007117"/>
    </source>
</evidence>
<dbReference type="GO" id="GO:0005634">
    <property type="term" value="C:nucleus"/>
    <property type="evidence" value="ECO:0007669"/>
    <property type="project" value="UniProtKB-SubCell"/>
</dbReference>
<comment type="similarity">
    <text evidence="2">Belongs to the EAF7 family.</text>
</comment>
<keyword evidence="5" id="KW-0804">Transcription</keyword>
<evidence type="ECO:0000313" key="9">
    <source>
        <dbReference type="Proteomes" id="UP000095149"/>
    </source>
</evidence>
<dbReference type="OrthoDB" id="5595141at2759"/>
<keyword evidence="6" id="KW-0539">Nucleus</keyword>
<keyword evidence="4" id="KW-0805">Transcription regulation</keyword>
<dbReference type="EMBL" id="MEKH01000005">
    <property type="protein sequence ID" value="ODO07711.1"/>
    <property type="molecule type" value="Genomic_DNA"/>
</dbReference>
<keyword evidence="3" id="KW-0156">Chromatin regulator</keyword>
<evidence type="ECO:0000256" key="4">
    <source>
        <dbReference type="ARBA" id="ARBA00023015"/>
    </source>
</evidence>
<evidence type="ECO:0000256" key="3">
    <source>
        <dbReference type="ARBA" id="ARBA00022853"/>
    </source>
</evidence>
<dbReference type="PANTHER" id="PTHR13581">
    <property type="entry name" value="MRG-BINDING PROTEIN"/>
    <property type="match status" value="1"/>
</dbReference>